<protein>
    <recommendedName>
        <fullName evidence="4">Lipoprotein</fullName>
    </recommendedName>
</protein>
<keyword evidence="3" id="KW-1185">Reference proteome</keyword>
<proteinExistence type="predicted"/>
<accession>A0ABX4PN97</accession>
<dbReference type="RefSeq" id="WP_100721990.1">
    <property type="nucleotide sequence ID" value="NZ_NPEG01000001.1"/>
</dbReference>
<reference evidence="2 3" key="1">
    <citation type="submission" date="2017-07" db="EMBL/GenBank/DDBJ databases">
        <title>Leptospira spp. isolated from tropical soils.</title>
        <authorList>
            <person name="Thibeaux R."/>
            <person name="Iraola G."/>
            <person name="Ferres I."/>
            <person name="Bierque E."/>
            <person name="Girault D."/>
            <person name="Soupe-Gilbert M.-E."/>
            <person name="Picardeau M."/>
            <person name="Goarant C."/>
        </authorList>
    </citation>
    <scope>NUCLEOTIDE SEQUENCE [LARGE SCALE GENOMIC DNA]</scope>
    <source>
        <strain evidence="2 3">ATI7-C-A2</strain>
    </source>
</reference>
<evidence type="ECO:0008006" key="4">
    <source>
        <dbReference type="Google" id="ProtNLM"/>
    </source>
</evidence>
<evidence type="ECO:0000313" key="3">
    <source>
        <dbReference type="Proteomes" id="UP000231857"/>
    </source>
</evidence>
<organism evidence="2 3">
    <name type="scientific">Leptospira haakeii</name>
    <dbReference type="NCBI Taxonomy" id="2023198"/>
    <lineage>
        <taxon>Bacteria</taxon>
        <taxon>Pseudomonadati</taxon>
        <taxon>Spirochaetota</taxon>
        <taxon>Spirochaetia</taxon>
        <taxon>Leptospirales</taxon>
        <taxon>Leptospiraceae</taxon>
        <taxon>Leptospira</taxon>
    </lineage>
</organism>
<dbReference type="EMBL" id="NPEI01000001">
    <property type="protein sequence ID" value="PKA17267.1"/>
    <property type="molecule type" value="Genomic_DNA"/>
</dbReference>
<evidence type="ECO:0000256" key="1">
    <source>
        <dbReference type="SAM" id="Coils"/>
    </source>
</evidence>
<evidence type="ECO:0000313" key="2">
    <source>
        <dbReference type="EMBL" id="PKA17267.1"/>
    </source>
</evidence>
<sequence>MKRCFYLLIFGALFGLNCSLLKAPRFSKEKLDSYISTFRELKESNSSFGELISKPNPALIFTPPSEVDSVQAETIAKKNGFNSYRDFALLHFQIKEFYDLYNSEKFIGDMKEAQDQYTESFQTFLNDPNMSDSAKDQIRESIRKAKELQEENLTRSKNQFKTLRSSQDPAYIFVKEKNKELKELYTIPTLEEKKGNDKISIK</sequence>
<feature type="coiled-coil region" evidence="1">
    <location>
        <begin position="131"/>
        <end position="159"/>
    </location>
</feature>
<dbReference type="Proteomes" id="UP000231857">
    <property type="component" value="Unassembled WGS sequence"/>
</dbReference>
<gene>
    <name evidence="2" type="ORF">CH363_01035</name>
</gene>
<keyword evidence="1" id="KW-0175">Coiled coil</keyword>
<comment type="caution">
    <text evidence="2">The sequence shown here is derived from an EMBL/GenBank/DDBJ whole genome shotgun (WGS) entry which is preliminary data.</text>
</comment>
<name>A0ABX4PN97_9LEPT</name>